<accession>I8U9X0</accession>
<gene>
    <name evidence="1" type="ORF">A374_18895</name>
</gene>
<evidence type="ECO:0000313" key="2">
    <source>
        <dbReference type="Proteomes" id="UP000004080"/>
    </source>
</evidence>
<reference evidence="1 2" key="1">
    <citation type="journal article" date="2012" name="J. Bacteriol.">
        <title>Genome of Bacillus macauensis ZFHKF-1, a Long-Chain-Forming Bacterium.</title>
        <authorList>
            <person name="Cai L."/>
            <person name="Zhang T."/>
        </authorList>
    </citation>
    <scope>NUCLEOTIDE SEQUENCE [LARGE SCALE GENOMIC DNA]</scope>
    <source>
        <strain evidence="1 2">ZFHKF-1</strain>
    </source>
</reference>
<sequence length="77" mass="8721">MKVVPSWSIDFIFGFCETINRRDDILHAKKTYELQNLQTKDNDKAHNAKGGNDTDTCFVVFVGLCTLLIPNRCVGFP</sequence>
<dbReference type="AlphaFoldDB" id="I8U9X0"/>
<comment type="caution">
    <text evidence="1">The sequence shown here is derived from an EMBL/GenBank/DDBJ whole genome shotgun (WGS) entry which is preliminary data.</text>
</comment>
<keyword evidence="2" id="KW-1185">Reference proteome</keyword>
<protein>
    <submittedName>
        <fullName evidence="1">Uncharacterized protein</fullName>
    </submittedName>
</protein>
<dbReference type="Proteomes" id="UP000004080">
    <property type="component" value="Unassembled WGS sequence"/>
</dbReference>
<name>I8U9X0_9BACL</name>
<dbReference type="EMBL" id="AKKV01000049">
    <property type="protein sequence ID" value="EIT83750.1"/>
    <property type="molecule type" value="Genomic_DNA"/>
</dbReference>
<organism evidence="1 2">
    <name type="scientific">Fictibacillus macauensis ZFHKF-1</name>
    <dbReference type="NCBI Taxonomy" id="1196324"/>
    <lineage>
        <taxon>Bacteria</taxon>
        <taxon>Bacillati</taxon>
        <taxon>Bacillota</taxon>
        <taxon>Bacilli</taxon>
        <taxon>Bacillales</taxon>
        <taxon>Fictibacillaceae</taxon>
        <taxon>Fictibacillus</taxon>
    </lineage>
</organism>
<dbReference type="STRING" id="1196324.A374_18895"/>
<proteinExistence type="predicted"/>
<evidence type="ECO:0000313" key="1">
    <source>
        <dbReference type="EMBL" id="EIT83750.1"/>
    </source>
</evidence>